<feature type="domain" description="O-methyltransferase dimerisation" evidence="5">
    <location>
        <begin position="18"/>
        <end position="92"/>
    </location>
</feature>
<evidence type="ECO:0000256" key="3">
    <source>
        <dbReference type="ARBA" id="ARBA00022691"/>
    </source>
</evidence>
<dbReference type="PIRSF" id="PIRSF005739">
    <property type="entry name" value="O-mtase"/>
    <property type="match status" value="1"/>
</dbReference>
<keyword evidence="3" id="KW-0949">S-adenosyl-L-methionine</keyword>
<dbReference type="PANTHER" id="PTHR43712:SF2">
    <property type="entry name" value="O-METHYLTRANSFERASE CICE"/>
    <property type="match status" value="1"/>
</dbReference>
<accession>A0A284VS30</accession>
<dbReference type="InterPro" id="IPR036390">
    <property type="entry name" value="WH_DNA-bd_sf"/>
</dbReference>
<dbReference type="Pfam" id="PF08100">
    <property type="entry name" value="Dimerisation"/>
    <property type="match status" value="1"/>
</dbReference>
<dbReference type="SUPFAM" id="SSF53335">
    <property type="entry name" value="S-adenosyl-L-methionine-dependent methyltransferases"/>
    <property type="match status" value="1"/>
</dbReference>
<dbReference type="RefSeq" id="WP_096206710.1">
    <property type="nucleotide sequence ID" value="NZ_FZMP01000206.1"/>
</dbReference>
<dbReference type="InterPro" id="IPR012967">
    <property type="entry name" value="COMT_dimerisation"/>
</dbReference>
<gene>
    <name evidence="6" type="ORF">MNV_590028</name>
</gene>
<keyword evidence="2" id="KW-0808">Transferase</keyword>
<feature type="domain" description="O-methyltransferase C-terminal" evidence="4">
    <location>
        <begin position="172"/>
        <end position="320"/>
    </location>
</feature>
<dbReference type="CDD" id="cd02440">
    <property type="entry name" value="AdoMet_MTases"/>
    <property type="match status" value="1"/>
</dbReference>
<evidence type="ECO:0000259" key="4">
    <source>
        <dbReference type="Pfam" id="PF00891"/>
    </source>
</evidence>
<dbReference type="PROSITE" id="PS51683">
    <property type="entry name" value="SAM_OMT_II"/>
    <property type="match status" value="1"/>
</dbReference>
<dbReference type="Pfam" id="PF00891">
    <property type="entry name" value="Methyltransf_2"/>
    <property type="match status" value="1"/>
</dbReference>
<dbReference type="Gene3D" id="1.10.10.10">
    <property type="entry name" value="Winged helix-like DNA-binding domain superfamily/Winged helix DNA-binding domain"/>
    <property type="match status" value="1"/>
</dbReference>
<dbReference type="OrthoDB" id="146767at2157"/>
<name>A0A284VS30_9EURY</name>
<dbReference type="InterPro" id="IPR016461">
    <property type="entry name" value="COMT-like"/>
</dbReference>
<dbReference type="GO" id="GO:0046983">
    <property type="term" value="F:protein dimerization activity"/>
    <property type="evidence" value="ECO:0007669"/>
    <property type="project" value="InterPro"/>
</dbReference>
<reference evidence="7" key="1">
    <citation type="submission" date="2017-06" db="EMBL/GenBank/DDBJ databases">
        <authorList>
            <person name="Cremers G."/>
        </authorList>
    </citation>
    <scope>NUCLEOTIDE SEQUENCE [LARGE SCALE GENOMIC DNA]</scope>
</reference>
<evidence type="ECO:0000313" key="7">
    <source>
        <dbReference type="Proteomes" id="UP000218615"/>
    </source>
</evidence>
<evidence type="ECO:0000256" key="1">
    <source>
        <dbReference type="ARBA" id="ARBA00022603"/>
    </source>
</evidence>
<dbReference type="Gene3D" id="3.40.50.150">
    <property type="entry name" value="Vaccinia Virus protein VP39"/>
    <property type="match status" value="1"/>
</dbReference>
<organism evidence="6 7">
    <name type="scientific">Candidatus Methanoperedens nitratireducens</name>
    <dbReference type="NCBI Taxonomy" id="1392998"/>
    <lineage>
        <taxon>Archaea</taxon>
        <taxon>Methanobacteriati</taxon>
        <taxon>Methanobacteriota</taxon>
        <taxon>Stenosarchaea group</taxon>
        <taxon>Methanomicrobia</taxon>
        <taxon>Methanosarcinales</taxon>
        <taxon>ANME-2 cluster</taxon>
        <taxon>Candidatus Methanoperedentaceae</taxon>
        <taxon>Candidatus Methanoperedens</taxon>
    </lineage>
</organism>
<evidence type="ECO:0000256" key="2">
    <source>
        <dbReference type="ARBA" id="ARBA00022679"/>
    </source>
</evidence>
<proteinExistence type="predicted"/>
<keyword evidence="1 6" id="KW-0489">Methyltransferase</keyword>
<dbReference type="PANTHER" id="PTHR43712">
    <property type="entry name" value="PUTATIVE (AFU_ORTHOLOGUE AFUA_4G14580)-RELATED"/>
    <property type="match status" value="1"/>
</dbReference>
<dbReference type="GO" id="GO:0008171">
    <property type="term" value="F:O-methyltransferase activity"/>
    <property type="evidence" value="ECO:0007669"/>
    <property type="project" value="InterPro"/>
</dbReference>
<keyword evidence="7" id="KW-1185">Reference proteome</keyword>
<dbReference type="Proteomes" id="UP000218615">
    <property type="component" value="Unassembled WGS sequence"/>
</dbReference>
<dbReference type="InterPro" id="IPR001077">
    <property type="entry name" value="COMT_C"/>
</dbReference>
<dbReference type="AlphaFoldDB" id="A0A284VS30"/>
<dbReference type="SUPFAM" id="SSF46785">
    <property type="entry name" value="Winged helix' DNA-binding domain"/>
    <property type="match status" value="1"/>
</dbReference>
<dbReference type="InterPro" id="IPR036388">
    <property type="entry name" value="WH-like_DNA-bd_sf"/>
</dbReference>
<evidence type="ECO:0000313" key="6">
    <source>
        <dbReference type="EMBL" id="SNQ62095.1"/>
    </source>
</evidence>
<keyword evidence="6" id="KW-0830">Ubiquinone</keyword>
<sequence length="338" mass="37414">MEKKNTNVEEPTPEKIFETFFAFASTRVLVTGIDLEVFTHIANGCHTSAEIAEAASSSPRGMEILLNSLAGLNYITKTGGTYHLTPLAEKFLIKGRPAYFGDFVQHADSLWEPWSNLSEVVRTGKPFKRLEKEHGPEFFQELVSRLFPMSYPGAKAAAEALGVGIEWKNLNVLDVAAGSGAWGIAFAESDPGTKVTAHDWQNILDVTKKFVGKFNLSQRFSYLAGDINEVDFGQNHYDLVILGHICHTEGAERTRILFSRAYRSLRRGGRLLIADMIPDDDRCTAVFPLLFAVNMLINSTEGNTFTMAEYRKWLEEAGFADVTTIDAPGPSPLIVASR</sequence>
<evidence type="ECO:0000259" key="5">
    <source>
        <dbReference type="Pfam" id="PF08100"/>
    </source>
</evidence>
<dbReference type="EMBL" id="FZMP01000206">
    <property type="protein sequence ID" value="SNQ62095.1"/>
    <property type="molecule type" value="Genomic_DNA"/>
</dbReference>
<dbReference type="InterPro" id="IPR029063">
    <property type="entry name" value="SAM-dependent_MTases_sf"/>
</dbReference>
<protein>
    <submittedName>
        <fullName evidence="6">Putative Methylase involved in ubiquinone/menaquinone biosynthesis</fullName>
    </submittedName>
</protein>
<dbReference type="GO" id="GO:0032259">
    <property type="term" value="P:methylation"/>
    <property type="evidence" value="ECO:0007669"/>
    <property type="project" value="UniProtKB-KW"/>
</dbReference>